<keyword evidence="3" id="KW-1185">Reference proteome</keyword>
<comment type="caution">
    <text evidence="2">The sequence shown here is derived from an EMBL/GenBank/DDBJ whole genome shotgun (WGS) entry which is preliminary data.</text>
</comment>
<feature type="compositionally biased region" description="Basic and acidic residues" evidence="1">
    <location>
        <begin position="30"/>
        <end position="45"/>
    </location>
</feature>
<reference evidence="2 3" key="1">
    <citation type="submission" date="2019-02" db="EMBL/GenBank/DDBJ databases">
        <title>Deep-cultivation of Planctomycetes and their phenomic and genomic characterization uncovers novel biology.</title>
        <authorList>
            <person name="Wiegand S."/>
            <person name="Jogler M."/>
            <person name="Boedeker C."/>
            <person name="Pinto D."/>
            <person name="Vollmers J."/>
            <person name="Rivas-Marin E."/>
            <person name="Kohn T."/>
            <person name="Peeters S.H."/>
            <person name="Heuer A."/>
            <person name="Rast P."/>
            <person name="Oberbeckmann S."/>
            <person name="Bunk B."/>
            <person name="Jeske O."/>
            <person name="Meyerdierks A."/>
            <person name="Storesund J.E."/>
            <person name="Kallscheuer N."/>
            <person name="Luecker S."/>
            <person name="Lage O.M."/>
            <person name="Pohl T."/>
            <person name="Merkel B.J."/>
            <person name="Hornburger P."/>
            <person name="Mueller R.-W."/>
            <person name="Bruemmer F."/>
            <person name="Labrenz M."/>
            <person name="Spormann A.M."/>
            <person name="Op Den Camp H."/>
            <person name="Overmann J."/>
            <person name="Amann R."/>
            <person name="Jetten M.S.M."/>
            <person name="Mascher T."/>
            <person name="Medema M.H."/>
            <person name="Devos D.P."/>
            <person name="Kaster A.-K."/>
            <person name="Ovreas L."/>
            <person name="Rohde M."/>
            <person name="Galperin M.Y."/>
            <person name="Jogler C."/>
        </authorList>
    </citation>
    <scope>NUCLEOTIDE SEQUENCE [LARGE SCALE GENOMIC DNA]</scope>
    <source>
        <strain evidence="2 3">Pan54</strain>
    </source>
</reference>
<name>A0A5C5XE72_9PLAN</name>
<dbReference type="Proteomes" id="UP000316095">
    <property type="component" value="Unassembled WGS sequence"/>
</dbReference>
<organism evidence="2 3">
    <name type="scientific">Rubinisphaera italica</name>
    <dbReference type="NCBI Taxonomy" id="2527969"/>
    <lineage>
        <taxon>Bacteria</taxon>
        <taxon>Pseudomonadati</taxon>
        <taxon>Planctomycetota</taxon>
        <taxon>Planctomycetia</taxon>
        <taxon>Planctomycetales</taxon>
        <taxon>Planctomycetaceae</taxon>
        <taxon>Rubinisphaera</taxon>
    </lineage>
</organism>
<gene>
    <name evidence="2" type="ORF">Pan54_14280</name>
</gene>
<sequence>MGETGSSDAPTTPPGIVDHTLGNSTGLLSHEQERGKGGVGHAEHSARSYSKNSLEALAVVQSHFKHYDDAEVTFAKASERYPFYSKVWYRWAQANGREDVKTPEQKTYEYYDSLGAPVLSSSLAEIFDFCVMNKQSEKAIEVFQAIKRYSDISPQYLLLAIIVTDKQGETKDRDAILKYFSELKDSKSQSINHELITNFADDLIQFISTKDISKLDLNKLDRMFKKADASVNDQQRIGLVSG</sequence>
<accession>A0A5C5XE72</accession>
<dbReference type="AlphaFoldDB" id="A0A5C5XE72"/>
<feature type="region of interest" description="Disordered" evidence="1">
    <location>
        <begin position="1"/>
        <end position="45"/>
    </location>
</feature>
<protein>
    <submittedName>
        <fullName evidence="2">Uncharacterized protein</fullName>
    </submittedName>
</protein>
<evidence type="ECO:0000256" key="1">
    <source>
        <dbReference type="SAM" id="MobiDB-lite"/>
    </source>
</evidence>
<dbReference type="InterPro" id="IPR011990">
    <property type="entry name" value="TPR-like_helical_dom_sf"/>
</dbReference>
<evidence type="ECO:0000313" key="3">
    <source>
        <dbReference type="Proteomes" id="UP000316095"/>
    </source>
</evidence>
<proteinExistence type="predicted"/>
<evidence type="ECO:0000313" key="2">
    <source>
        <dbReference type="EMBL" id="TWT60701.1"/>
    </source>
</evidence>
<dbReference type="RefSeq" id="WP_146502789.1">
    <property type="nucleotide sequence ID" value="NZ_SJPG01000001.1"/>
</dbReference>
<feature type="compositionally biased region" description="Polar residues" evidence="1">
    <location>
        <begin position="1"/>
        <end position="10"/>
    </location>
</feature>
<dbReference type="Gene3D" id="1.25.40.10">
    <property type="entry name" value="Tetratricopeptide repeat domain"/>
    <property type="match status" value="1"/>
</dbReference>
<dbReference type="EMBL" id="SJPG01000001">
    <property type="protein sequence ID" value="TWT60701.1"/>
    <property type="molecule type" value="Genomic_DNA"/>
</dbReference>